<keyword evidence="3" id="KW-1185">Reference proteome</keyword>
<evidence type="ECO:0000313" key="2">
    <source>
        <dbReference type="EMBL" id="CRL28547.1"/>
    </source>
</evidence>
<dbReference type="AlphaFoldDB" id="A0A0G4PQ37"/>
<reference evidence="2 3" key="1">
    <citation type="journal article" date="2014" name="Nat. Commun.">
        <title>Multiple recent horizontal transfers of a large genomic region in cheese making fungi.</title>
        <authorList>
            <person name="Cheeseman K."/>
            <person name="Ropars J."/>
            <person name="Renault P."/>
            <person name="Dupont J."/>
            <person name="Gouzy J."/>
            <person name="Branca A."/>
            <person name="Abraham A.L."/>
            <person name="Ceppi M."/>
            <person name="Conseiller E."/>
            <person name="Debuchy R."/>
            <person name="Malagnac F."/>
            <person name="Goarin A."/>
            <person name="Silar P."/>
            <person name="Lacoste S."/>
            <person name="Sallet E."/>
            <person name="Bensimon A."/>
            <person name="Giraud T."/>
            <person name="Brygoo Y."/>
        </authorList>
    </citation>
    <scope>NUCLEOTIDE SEQUENCE [LARGE SCALE GENOMIC DNA]</scope>
    <source>
        <strain evidence="3">FM 013</strain>
    </source>
</reference>
<accession>A0A0G4PQ37</accession>
<evidence type="ECO:0000313" key="3">
    <source>
        <dbReference type="Proteomes" id="UP000053732"/>
    </source>
</evidence>
<proteinExistence type="predicted"/>
<dbReference type="Proteomes" id="UP000053732">
    <property type="component" value="Unassembled WGS sequence"/>
</dbReference>
<dbReference type="InterPro" id="IPR056009">
    <property type="entry name" value="DUF7587"/>
</dbReference>
<feature type="domain" description="DUF7587" evidence="1">
    <location>
        <begin position="3"/>
        <end position="143"/>
    </location>
</feature>
<name>A0A0G4PQ37_PENC3</name>
<organism evidence="2 3">
    <name type="scientific">Penicillium camemberti (strain FM 013)</name>
    <dbReference type="NCBI Taxonomy" id="1429867"/>
    <lineage>
        <taxon>Eukaryota</taxon>
        <taxon>Fungi</taxon>
        <taxon>Dikarya</taxon>
        <taxon>Ascomycota</taxon>
        <taxon>Pezizomycotina</taxon>
        <taxon>Eurotiomycetes</taxon>
        <taxon>Eurotiomycetidae</taxon>
        <taxon>Eurotiales</taxon>
        <taxon>Aspergillaceae</taxon>
        <taxon>Penicillium</taxon>
    </lineage>
</organism>
<sequence>MSFWRVTSASSAAQFYPGEGFRALNETDRITLYPNSRHEHQMLLDHTTRHLEWGNRIPTSLISTYDDFRTAKHEAQRRVQAGEEDVILWEMELDEDVEDDVEYADMHSLARKLRIWIDDNAYHNARHEVVFVDLIPRRCFLRRQKWTNGKGGKYLNMVTFDLSGG</sequence>
<dbReference type="Pfam" id="PF24494">
    <property type="entry name" value="DUF7587"/>
    <property type="match status" value="1"/>
</dbReference>
<evidence type="ECO:0000259" key="1">
    <source>
        <dbReference type="Pfam" id="PF24494"/>
    </source>
</evidence>
<gene>
    <name evidence="2" type="ORF">PCAMFM013_S028g000100</name>
</gene>
<dbReference type="EMBL" id="HG793161">
    <property type="protein sequence ID" value="CRL28547.1"/>
    <property type="molecule type" value="Genomic_DNA"/>
</dbReference>
<protein>
    <submittedName>
        <fullName evidence="2">Str. FM013</fullName>
    </submittedName>
</protein>